<evidence type="ECO:0000256" key="6">
    <source>
        <dbReference type="SAM" id="Coils"/>
    </source>
</evidence>
<evidence type="ECO:0000313" key="8">
    <source>
        <dbReference type="Proteomes" id="UP000799118"/>
    </source>
</evidence>
<dbReference type="GO" id="GO:0008270">
    <property type="term" value="F:zinc ion binding"/>
    <property type="evidence" value="ECO:0007669"/>
    <property type="project" value="UniProtKB-KW"/>
</dbReference>
<gene>
    <name evidence="7" type="ORF">BT96DRAFT_1072633</name>
</gene>
<dbReference type="PANTHER" id="PTHR46481">
    <property type="entry name" value="ZINC FINGER BED DOMAIN-CONTAINING PROTEIN 4"/>
    <property type="match status" value="1"/>
</dbReference>
<dbReference type="Proteomes" id="UP000799118">
    <property type="component" value="Unassembled WGS sequence"/>
</dbReference>
<comment type="subcellular location">
    <subcellularLocation>
        <location evidence="1">Nucleus</location>
    </subcellularLocation>
</comment>
<keyword evidence="3" id="KW-0863">Zinc-finger</keyword>
<dbReference type="AlphaFoldDB" id="A0A6A4GU95"/>
<evidence type="ECO:0000256" key="5">
    <source>
        <dbReference type="ARBA" id="ARBA00023242"/>
    </source>
</evidence>
<keyword evidence="2" id="KW-0479">Metal-binding</keyword>
<reference evidence="7" key="1">
    <citation type="journal article" date="2019" name="Environ. Microbiol.">
        <title>Fungal ecological strategies reflected in gene transcription - a case study of two litter decomposers.</title>
        <authorList>
            <person name="Barbi F."/>
            <person name="Kohler A."/>
            <person name="Barry K."/>
            <person name="Baskaran P."/>
            <person name="Daum C."/>
            <person name="Fauchery L."/>
            <person name="Ihrmark K."/>
            <person name="Kuo A."/>
            <person name="LaButti K."/>
            <person name="Lipzen A."/>
            <person name="Morin E."/>
            <person name="Grigoriev I.V."/>
            <person name="Henrissat B."/>
            <person name="Lindahl B."/>
            <person name="Martin F."/>
        </authorList>
    </citation>
    <scope>NUCLEOTIDE SEQUENCE</scope>
    <source>
        <strain evidence="7">JB14</strain>
    </source>
</reference>
<proteinExistence type="predicted"/>
<keyword evidence="6" id="KW-0175">Coiled coil</keyword>
<dbReference type="PANTHER" id="PTHR46481:SF10">
    <property type="entry name" value="ZINC FINGER BED DOMAIN-CONTAINING PROTEIN 39"/>
    <property type="match status" value="1"/>
</dbReference>
<accession>A0A6A4GU95</accession>
<protein>
    <recommendedName>
        <fullName evidence="9">HAT C-terminal dimerisation domain-containing protein</fullName>
    </recommendedName>
</protein>
<dbReference type="InterPro" id="IPR052035">
    <property type="entry name" value="ZnF_BED_domain_contain"/>
</dbReference>
<keyword evidence="8" id="KW-1185">Reference proteome</keyword>
<dbReference type="EMBL" id="ML769731">
    <property type="protein sequence ID" value="KAE9388707.1"/>
    <property type="molecule type" value="Genomic_DNA"/>
</dbReference>
<dbReference type="GO" id="GO:0005634">
    <property type="term" value="C:nucleus"/>
    <property type="evidence" value="ECO:0007669"/>
    <property type="project" value="UniProtKB-SubCell"/>
</dbReference>
<evidence type="ECO:0000256" key="1">
    <source>
        <dbReference type="ARBA" id="ARBA00004123"/>
    </source>
</evidence>
<dbReference type="SUPFAM" id="SSF53098">
    <property type="entry name" value="Ribonuclease H-like"/>
    <property type="match status" value="1"/>
</dbReference>
<keyword evidence="5" id="KW-0539">Nucleus</keyword>
<dbReference type="OrthoDB" id="3252425at2759"/>
<organism evidence="7 8">
    <name type="scientific">Gymnopus androsaceus JB14</name>
    <dbReference type="NCBI Taxonomy" id="1447944"/>
    <lineage>
        <taxon>Eukaryota</taxon>
        <taxon>Fungi</taxon>
        <taxon>Dikarya</taxon>
        <taxon>Basidiomycota</taxon>
        <taxon>Agaricomycotina</taxon>
        <taxon>Agaricomycetes</taxon>
        <taxon>Agaricomycetidae</taxon>
        <taxon>Agaricales</taxon>
        <taxon>Marasmiineae</taxon>
        <taxon>Omphalotaceae</taxon>
        <taxon>Gymnopus</taxon>
    </lineage>
</organism>
<keyword evidence="4" id="KW-0862">Zinc</keyword>
<evidence type="ECO:0000256" key="3">
    <source>
        <dbReference type="ARBA" id="ARBA00022771"/>
    </source>
</evidence>
<evidence type="ECO:0000256" key="4">
    <source>
        <dbReference type="ARBA" id="ARBA00022833"/>
    </source>
</evidence>
<feature type="coiled-coil region" evidence="6">
    <location>
        <begin position="54"/>
        <end position="81"/>
    </location>
</feature>
<name>A0A6A4GU95_9AGAR</name>
<evidence type="ECO:0008006" key="9">
    <source>
        <dbReference type="Google" id="ProtNLM"/>
    </source>
</evidence>
<sequence>MVGKLADLLPAFPGLAAHVRCFAHTINLTAKGVLRPFEPKRINGQVGEGEELEEIAKETEIEELQAELKDLEENGEQTKDDLEGFVDVLKEMTEEERKEWNDGVKPIRGALIKTRRISFKIINSPTLLLPRWRAITAATPFEHRTLPHDVATRWNSTYDMLKTFLELKEFVIKFTDSSSNGLADYILTPDEWEAVEGLVSVLKVR</sequence>
<evidence type="ECO:0000256" key="2">
    <source>
        <dbReference type="ARBA" id="ARBA00022723"/>
    </source>
</evidence>
<dbReference type="InterPro" id="IPR012337">
    <property type="entry name" value="RNaseH-like_sf"/>
</dbReference>
<evidence type="ECO:0000313" key="7">
    <source>
        <dbReference type="EMBL" id="KAE9388707.1"/>
    </source>
</evidence>